<dbReference type="PROSITE" id="PS51265">
    <property type="entry name" value="ZF_DBF4"/>
    <property type="match status" value="1"/>
</dbReference>
<organism evidence="7 8">
    <name type="scientific">Myxozyma melibiosi</name>
    <dbReference type="NCBI Taxonomy" id="54550"/>
    <lineage>
        <taxon>Eukaryota</taxon>
        <taxon>Fungi</taxon>
        <taxon>Dikarya</taxon>
        <taxon>Ascomycota</taxon>
        <taxon>Saccharomycotina</taxon>
        <taxon>Lipomycetes</taxon>
        <taxon>Lipomycetales</taxon>
        <taxon>Lipomycetaceae</taxon>
        <taxon>Myxozyma</taxon>
    </lineage>
</organism>
<dbReference type="InterPro" id="IPR013939">
    <property type="entry name" value="Regulatory_Dfp1/Him1"/>
</dbReference>
<feature type="region of interest" description="Disordered" evidence="5">
    <location>
        <begin position="371"/>
        <end position="392"/>
    </location>
</feature>
<dbReference type="PANTHER" id="PTHR15375">
    <property type="entry name" value="ACTIVATOR OF S-PHASE KINASE-RELATED"/>
    <property type="match status" value="1"/>
</dbReference>
<dbReference type="InterPro" id="IPR006572">
    <property type="entry name" value="Znf_DBF"/>
</dbReference>
<feature type="region of interest" description="Disordered" evidence="5">
    <location>
        <begin position="15"/>
        <end position="67"/>
    </location>
</feature>
<protein>
    <submittedName>
        <fullName evidence="7">Dfp1/Him1, central region-domain-containing protein</fullName>
    </submittedName>
</protein>
<evidence type="ECO:0000313" key="7">
    <source>
        <dbReference type="EMBL" id="KAK7206339.1"/>
    </source>
</evidence>
<dbReference type="Pfam" id="PF07535">
    <property type="entry name" value="zf-DBF"/>
    <property type="match status" value="1"/>
</dbReference>
<dbReference type="InterPro" id="IPR051590">
    <property type="entry name" value="Replication_Regulatory_Kinase"/>
</dbReference>
<evidence type="ECO:0000259" key="6">
    <source>
        <dbReference type="PROSITE" id="PS51265"/>
    </source>
</evidence>
<keyword evidence="3" id="KW-0862">Zinc</keyword>
<feature type="compositionally biased region" description="Polar residues" evidence="5">
    <location>
        <begin position="45"/>
        <end position="64"/>
    </location>
</feature>
<feature type="compositionally biased region" description="Acidic residues" evidence="5">
    <location>
        <begin position="516"/>
        <end position="526"/>
    </location>
</feature>
<dbReference type="PANTHER" id="PTHR15375:SF26">
    <property type="entry name" value="PROTEIN CHIFFON"/>
    <property type="match status" value="1"/>
</dbReference>
<dbReference type="SMART" id="SM00586">
    <property type="entry name" value="ZnF_DBF"/>
    <property type="match status" value="1"/>
</dbReference>
<dbReference type="InterPro" id="IPR036420">
    <property type="entry name" value="BRCT_dom_sf"/>
</dbReference>
<evidence type="ECO:0000313" key="8">
    <source>
        <dbReference type="Proteomes" id="UP001498771"/>
    </source>
</evidence>
<evidence type="ECO:0000256" key="1">
    <source>
        <dbReference type="ARBA" id="ARBA00022723"/>
    </source>
</evidence>
<keyword evidence="8" id="KW-1185">Reference proteome</keyword>
<feature type="region of interest" description="Disordered" evidence="5">
    <location>
        <begin position="110"/>
        <end position="129"/>
    </location>
</feature>
<keyword evidence="2 4" id="KW-0863">Zinc-finger</keyword>
<evidence type="ECO:0000256" key="3">
    <source>
        <dbReference type="ARBA" id="ARBA00022833"/>
    </source>
</evidence>
<name>A0ABR1F908_9ASCO</name>
<keyword evidence="1" id="KW-0479">Metal-binding</keyword>
<feature type="region of interest" description="Disordered" evidence="5">
    <location>
        <begin position="478"/>
        <end position="538"/>
    </location>
</feature>
<dbReference type="GeneID" id="90035083"/>
<dbReference type="EMBL" id="JBBJBU010000003">
    <property type="protein sequence ID" value="KAK7206339.1"/>
    <property type="molecule type" value="Genomic_DNA"/>
</dbReference>
<dbReference type="Pfam" id="PF08630">
    <property type="entry name" value="Dfp1_Him1_M"/>
    <property type="match status" value="1"/>
</dbReference>
<evidence type="ECO:0000256" key="5">
    <source>
        <dbReference type="SAM" id="MobiDB-lite"/>
    </source>
</evidence>
<reference evidence="7 8" key="1">
    <citation type="submission" date="2024-03" db="EMBL/GenBank/DDBJ databases">
        <title>Genome-scale model development and genomic sequencing of the oleaginous clade Lipomyces.</title>
        <authorList>
            <consortium name="Lawrence Berkeley National Laboratory"/>
            <person name="Czajka J.J."/>
            <person name="Han Y."/>
            <person name="Kim J."/>
            <person name="Mondo S.J."/>
            <person name="Hofstad B.A."/>
            <person name="Robles A."/>
            <person name="Haridas S."/>
            <person name="Riley R."/>
            <person name="LaButti K."/>
            <person name="Pangilinan J."/>
            <person name="Andreopoulos W."/>
            <person name="Lipzen A."/>
            <person name="Yan J."/>
            <person name="Wang M."/>
            <person name="Ng V."/>
            <person name="Grigoriev I.V."/>
            <person name="Spatafora J.W."/>
            <person name="Magnuson J.K."/>
            <person name="Baker S.E."/>
            <person name="Pomraning K.R."/>
        </authorList>
    </citation>
    <scope>NUCLEOTIDE SEQUENCE [LARGE SCALE GENOMIC DNA]</scope>
    <source>
        <strain evidence="7 8">Phaff 52-87</strain>
    </source>
</reference>
<accession>A0ABR1F908</accession>
<dbReference type="Gene3D" id="6.10.250.3410">
    <property type="entry name" value="DBF zinc finger"/>
    <property type="match status" value="1"/>
</dbReference>
<evidence type="ECO:0000256" key="4">
    <source>
        <dbReference type="PROSITE-ProRule" id="PRU00600"/>
    </source>
</evidence>
<feature type="domain" description="DBF4-type" evidence="6">
    <location>
        <begin position="679"/>
        <end position="728"/>
    </location>
</feature>
<evidence type="ECO:0000256" key="2">
    <source>
        <dbReference type="ARBA" id="ARBA00022771"/>
    </source>
</evidence>
<feature type="region of interest" description="Disordered" evidence="5">
    <location>
        <begin position="141"/>
        <end position="165"/>
    </location>
</feature>
<dbReference type="Pfam" id="PF22437">
    <property type="entry name" value="DBF4_BRCT"/>
    <property type="match status" value="1"/>
</dbReference>
<dbReference type="RefSeq" id="XP_064769372.1">
    <property type="nucleotide sequence ID" value="XM_064909571.1"/>
</dbReference>
<dbReference type="Proteomes" id="UP001498771">
    <property type="component" value="Unassembled WGS sequence"/>
</dbReference>
<dbReference type="SUPFAM" id="SSF52113">
    <property type="entry name" value="BRCT domain"/>
    <property type="match status" value="1"/>
</dbReference>
<dbReference type="InterPro" id="IPR055116">
    <property type="entry name" value="DBF4_BRCT"/>
</dbReference>
<gene>
    <name evidence="7" type="ORF">BZA70DRAFT_132538</name>
</gene>
<dbReference type="InterPro" id="IPR038545">
    <property type="entry name" value="Znf_DBF_sf"/>
</dbReference>
<proteinExistence type="predicted"/>
<comment type="caution">
    <text evidence="7">The sequence shown here is derived from an EMBL/GenBank/DDBJ whole genome shotgun (WGS) entry which is preliminary data.</text>
</comment>
<sequence length="735" mass="82011">MSSAVSRHRLSSCFGDSIRAGPSDARVHSQRVHSHSSLKDAAITATASVSPSSGSHATDTSRAQTAEPDAFSADVADHDDNSDVSADDVDQYYAVLDDMDDRHLQQLSFDAGHVRRQHAPGSPSRQREGLYLNYQDASMAQSRSMSRASSSSHTRSAAHASSSATASITVYGCTTGTASSRLRERVSVASEVARIREQQAQQVQTRQVLRERQAQERVVSEPKKVEKDRYSTVARVRAIQQQQRAQAMTERLAFREQQAREQQAQEHAAAEAETVRQWQRQWKRVLASSTFYFDGIEDPGNERAKRQLMSYGSTIETFFHGDVSHVITNRPHNASYPVTDIISQAKQRAMKLWTFEKLLRFLAHLQDTPSASVQGTSTTRHTVTASDTSNNLTRMLQEEKITGPADSDPRARREDFHYFKGPYLFIRDGTGQYRPIMVREYQKVSDATMGDWPQFRLSGPGKCPFVIDASVYKNNKETVQPRRVPTTGSRLKRTVTAELEESVTSKGNSKARKMSEEEDEEEEEGGEQQSGAEARKLKVPRDLVTRSEQAAIFKEPHLRKKSALTPVRMTSARANSGGPKNSEYRVDKSALVATGKTYSARMSAALGYETVATGINMSNQTSGIRSMTQSGGLNNGLAAAMSHTQSKEVNSLKKKVFEKRKRPVAIPQASIKREMVSVKEVKPGYCENCKDRFDDYDEHTKSKRHRKFASNDDNFKEVDELLAKIVQARRPEACV</sequence>
<dbReference type="Gene3D" id="3.40.50.10190">
    <property type="entry name" value="BRCT domain"/>
    <property type="match status" value="1"/>
</dbReference>